<evidence type="ECO:0000256" key="3">
    <source>
        <dbReference type="ARBA" id="ARBA00012211"/>
    </source>
</evidence>
<comment type="catalytic activity">
    <reaction evidence="13 14">
        <text>UDP-N-acetyl-alpha-D-muramate + L-alanine + ATP = UDP-N-acetyl-alpha-D-muramoyl-L-alanine + ADP + phosphate + H(+)</text>
        <dbReference type="Rhea" id="RHEA:23372"/>
        <dbReference type="ChEBI" id="CHEBI:15378"/>
        <dbReference type="ChEBI" id="CHEBI:30616"/>
        <dbReference type="ChEBI" id="CHEBI:43474"/>
        <dbReference type="ChEBI" id="CHEBI:57972"/>
        <dbReference type="ChEBI" id="CHEBI:70757"/>
        <dbReference type="ChEBI" id="CHEBI:83898"/>
        <dbReference type="ChEBI" id="CHEBI:456216"/>
        <dbReference type="EC" id="6.3.2.8"/>
    </reaction>
</comment>
<reference evidence="18" key="2">
    <citation type="journal article" date="2021" name="Sci. Rep.">
        <title>The distribution of antibiotic resistance genes in chicken gut microbiota commensals.</title>
        <authorList>
            <person name="Juricova H."/>
            <person name="Matiasovicova J."/>
            <person name="Kubasova T."/>
            <person name="Cejkova D."/>
            <person name="Rychlik I."/>
        </authorList>
    </citation>
    <scope>NUCLEOTIDE SEQUENCE</scope>
    <source>
        <strain evidence="18">An836</strain>
    </source>
</reference>
<feature type="domain" description="Mur ligase N-terminal catalytic" evidence="15">
    <location>
        <begin position="33"/>
        <end position="130"/>
    </location>
</feature>
<dbReference type="Gene3D" id="3.40.1190.10">
    <property type="entry name" value="Mur-like, catalytic domain"/>
    <property type="match status" value="1"/>
</dbReference>
<evidence type="ECO:0000256" key="2">
    <source>
        <dbReference type="ARBA" id="ARBA00004752"/>
    </source>
</evidence>
<dbReference type="GO" id="GO:0008763">
    <property type="term" value="F:UDP-N-acetylmuramate-L-alanine ligase activity"/>
    <property type="evidence" value="ECO:0007669"/>
    <property type="project" value="UniProtKB-UniRule"/>
</dbReference>
<evidence type="ECO:0000256" key="5">
    <source>
        <dbReference type="ARBA" id="ARBA00022598"/>
    </source>
</evidence>
<dbReference type="InterPro" id="IPR013221">
    <property type="entry name" value="Mur_ligase_cen"/>
</dbReference>
<dbReference type="Gene3D" id="3.90.190.20">
    <property type="entry name" value="Mur ligase, C-terminal domain"/>
    <property type="match status" value="1"/>
</dbReference>
<evidence type="ECO:0000256" key="10">
    <source>
        <dbReference type="ARBA" id="ARBA00022984"/>
    </source>
</evidence>
<keyword evidence="11 14" id="KW-0131">Cell cycle</keyword>
<evidence type="ECO:0000313" key="18">
    <source>
        <dbReference type="EMBL" id="MBM6698940.1"/>
    </source>
</evidence>
<organism evidence="18 19">
    <name type="scientific">Bifidobacterium pullorum subsp. saeculare</name>
    <dbReference type="NCBI Taxonomy" id="78257"/>
    <lineage>
        <taxon>Bacteria</taxon>
        <taxon>Bacillati</taxon>
        <taxon>Actinomycetota</taxon>
        <taxon>Actinomycetes</taxon>
        <taxon>Bifidobacteriales</taxon>
        <taxon>Bifidobacteriaceae</taxon>
        <taxon>Bifidobacterium</taxon>
    </lineage>
</organism>
<dbReference type="InterPro" id="IPR005758">
    <property type="entry name" value="UDP-N-AcMur_Ala_ligase_MurC"/>
</dbReference>
<dbReference type="RefSeq" id="WP_204467252.1">
    <property type="nucleotide sequence ID" value="NZ_JACLYU010000001.1"/>
</dbReference>
<dbReference type="Gene3D" id="3.40.50.720">
    <property type="entry name" value="NAD(P)-binding Rossmann-like Domain"/>
    <property type="match status" value="1"/>
</dbReference>
<protein>
    <recommendedName>
        <fullName evidence="3 14">UDP-N-acetylmuramate--L-alanine ligase</fullName>
        <ecNumber evidence="3 14">6.3.2.8</ecNumber>
    </recommendedName>
    <alternativeName>
        <fullName evidence="14">UDP-N-acetylmuramoyl-L-alanine synthetase</fullName>
    </alternativeName>
</protein>
<comment type="caution">
    <text evidence="18">The sequence shown here is derived from an EMBL/GenBank/DDBJ whole genome shotgun (WGS) entry which is preliminary data.</text>
</comment>
<dbReference type="Pfam" id="PF02875">
    <property type="entry name" value="Mur_ligase_C"/>
    <property type="match status" value="1"/>
</dbReference>
<dbReference type="InterPro" id="IPR004101">
    <property type="entry name" value="Mur_ligase_C"/>
</dbReference>
<dbReference type="GO" id="GO:0005524">
    <property type="term" value="F:ATP binding"/>
    <property type="evidence" value="ECO:0007669"/>
    <property type="project" value="UniProtKB-UniRule"/>
</dbReference>
<evidence type="ECO:0000256" key="14">
    <source>
        <dbReference type="HAMAP-Rule" id="MF_00046"/>
    </source>
</evidence>
<keyword evidence="19" id="KW-1185">Reference proteome</keyword>
<dbReference type="GO" id="GO:0009252">
    <property type="term" value="P:peptidoglycan biosynthetic process"/>
    <property type="evidence" value="ECO:0007669"/>
    <property type="project" value="UniProtKB-UniRule"/>
</dbReference>
<dbReference type="Pfam" id="PF01225">
    <property type="entry name" value="Mur_ligase"/>
    <property type="match status" value="1"/>
</dbReference>
<sequence length="527" mass="54479">MTHVDTTASEPIVLDPTRAAFGPDEGVEGLGRTHFIGIGGAGMSVLAEMLHERGVEVTGSDREANAKTARLEALGVTVFLGQRAENVAGAATVVYSSAIKPDNPEIVAAATAGARIVHRSDILALLMHGRRAVTVAGAHGKTTTSSLLAHILRHAGTGPLADPSYAIGGAIQGPDGTTIDGGHAGHGAVLVAEADESDGSFLKYHPEIAIVTNAEPDHLDHYGDAAHYHAAFVRHLGHATGHAVVCVDDEGALGVLRALPADVAGRVIAYSTQDSEALGDLNGAALVRILSESERSGSGAECFVVAGLGAATGAAVADEAGRDLLPVTLAVPGLHNARNATAALVAAALLGADPAACARAASDFHGAARRFQVRGTVKQVTVVDDYAHHPTEIAALLDAARRRYPDATLRVLFQPHLFSRTRFFAHEFAEALAKADDVIVTGIFPARERQADFPDVTAATIVKAAADVPHEPAQGWIQAVDDMHLAARMMAMRAHHGDVILTVGAGDITDMGPVLLTALAAHREACA</sequence>
<evidence type="ECO:0000259" key="17">
    <source>
        <dbReference type="Pfam" id="PF08245"/>
    </source>
</evidence>
<accession>A0A938WWL8</accession>
<keyword evidence="8 14" id="KW-0067">ATP-binding</keyword>
<feature type="binding site" evidence="14">
    <location>
        <begin position="137"/>
        <end position="143"/>
    </location>
    <ligand>
        <name>ATP</name>
        <dbReference type="ChEBI" id="CHEBI:30616"/>
    </ligand>
</feature>
<evidence type="ECO:0000256" key="4">
    <source>
        <dbReference type="ARBA" id="ARBA00022490"/>
    </source>
</evidence>
<dbReference type="EMBL" id="JACLYU010000001">
    <property type="protein sequence ID" value="MBM6698940.1"/>
    <property type="molecule type" value="Genomic_DNA"/>
</dbReference>
<dbReference type="InterPro" id="IPR000713">
    <property type="entry name" value="Mur_ligase_N"/>
</dbReference>
<evidence type="ECO:0000256" key="12">
    <source>
        <dbReference type="ARBA" id="ARBA00023316"/>
    </source>
</evidence>
<comment type="function">
    <text evidence="14">Cell wall formation.</text>
</comment>
<proteinExistence type="inferred from homology"/>
<dbReference type="Proteomes" id="UP000718821">
    <property type="component" value="Unassembled WGS sequence"/>
</dbReference>
<keyword evidence="10 14" id="KW-0573">Peptidoglycan synthesis</keyword>
<dbReference type="InterPro" id="IPR050061">
    <property type="entry name" value="MurCDEF_pg_biosynth"/>
</dbReference>
<dbReference type="SUPFAM" id="SSF51984">
    <property type="entry name" value="MurCD N-terminal domain"/>
    <property type="match status" value="1"/>
</dbReference>
<evidence type="ECO:0000256" key="8">
    <source>
        <dbReference type="ARBA" id="ARBA00022840"/>
    </source>
</evidence>
<keyword evidence="7 14" id="KW-0547">Nucleotide-binding</keyword>
<reference evidence="18" key="1">
    <citation type="submission" date="2020-08" db="EMBL/GenBank/DDBJ databases">
        <authorList>
            <person name="Cejkova D."/>
            <person name="Kubasova T."/>
            <person name="Jahodarova E."/>
            <person name="Rychlik I."/>
        </authorList>
    </citation>
    <scope>NUCLEOTIDE SEQUENCE</scope>
    <source>
        <strain evidence="18">An836</strain>
    </source>
</reference>
<dbReference type="GO" id="GO:0005737">
    <property type="term" value="C:cytoplasm"/>
    <property type="evidence" value="ECO:0007669"/>
    <property type="project" value="UniProtKB-SubCell"/>
</dbReference>
<dbReference type="NCBIfam" id="TIGR01082">
    <property type="entry name" value="murC"/>
    <property type="match status" value="1"/>
</dbReference>
<evidence type="ECO:0000259" key="15">
    <source>
        <dbReference type="Pfam" id="PF01225"/>
    </source>
</evidence>
<evidence type="ECO:0000313" key="19">
    <source>
        <dbReference type="Proteomes" id="UP000718821"/>
    </source>
</evidence>
<dbReference type="GO" id="GO:0008360">
    <property type="term" value="P:regulation of cell shape"/>
    <property type="evidence" value="ECO:0007669"/>
    <property type="project" value="UniProtKB-KW"/>
</dbReference>
<dbReference type="InterPro" id="IPR036565">
    <property type="entry name" value="Mur-like_cat_sf"/>
</dbReference>
<evidence type="ECO:0000256" key="6">
    <source>
        <dbReference type="ARBA" id="ARBA00022618"/>
    </source>
</evidence>
<dbReference type="SUPFAM" id="SSF53623">
    <property type="entry name" value="MurD-like peptide ligases, catalytic domain"/>
    <property type="match status" value="1"/>
</dbReference>
<dbReference type="AlphaFoldDB" id="A0A938WWL8"/>
<evidence type="ECO:0000259" key="16">
    <source>
        <dbReference type="Pfam" id="PF02875"/>
    </source>
</evidence>
<keyword evidence="4 14" id="KW-0963">Cytoplasm</keyword>
<keyword evidence="5 14" id="KW-0436">Ligase</keyword>
<comment type="pathway">
    <text evidence="2 14">Cell wall biogenesis; peptidoglycan biosynthesis.</text>
</comment>
<dbReference type="GO" id="GO:0051301">
    <property type="term" value="P:cell division"/>
    <property type="evidence" value="ECO:0007669"/>
    <property type="project" value="UniProtKB-KW"/>
</dbReference>
<dbReference type="GO" id="GO:0071555">
    <property type="term" value="P:cell wall organization"/>
    <property type="evidence" value="ECO:0007669"/>
    <property type="project" value="UniProtKB-KW"/>
</dbReference>
<dbReference type="HAMAP" id="MF_00046">
    <property type="entry name" value="MurC"/>
    <property type="match status" value="1"/>
</dbReference>
<evidence type="ECO:0000256" key="11">
    <source>
        <dbReference type="ARBA" id="ARBA00023306"/>
    </source>
</evidence>
<dbReference type="PANTHER" id="PTHR43445:SF3">
    <property type="entry name" value="UDP-N-ACETYLMURAMATE--L-ALANINE LIGASE"/>
    <property type="match status" value="1"/>
</dbReference>
<comment type="similarity">
    <text evidence="14">Belongs to the MurCDEF family.</text>
</comment>
<name>A0A938WWL8_9BIFI</name>
<dbReference type="Pfam" id="PF08245">
    <property type="entry name" value="Mur_ligase_M"/>
    <property type="match status" value="1"/>
</dbReference>
<dbReference type="EC" id="6.3.2.8" evidence="3 14"/>
<keyword evidence="6 14" id="KW-0132">Cell division</keyword>
<comment type="subcellular location">
    <subcellularLocation>
        <location evidence="1 14">Cytoplasm</location>
    </subcellularLocation>
</comment>
<evidence type="ECO:0000256" key="13">
    <source>
        <dbReference type="ARBA" id="ARBA00047833"/>
    </source>
</evidence>
<dbReference type="SUPFAM" id="SSF53244">
    <property type="entry name" value="MurD-like peptide ligases, peptide-binding domain"/>
    <property type="match status" value="1"/>
</dbReference>
<dbReference type="PANTHER" id="PTHR43445">
    <property type="entry name" value="UDP-N-ACETYLMURAMATE--L-ALANINE LIGASE-RELATED"/>
    <property type="match status" value="1"/>
</dbReference>
<feature type="domain" description="Mur ligase C-terminal" evidence="16">
    <location>
        <begin position="369"/>
        <end position="506"/>
    </location>
</feature>
<dbReference type="InterPro" id="IPR036615">
    <property type="entry name" value="Mur_ligase_C_dom_sf"/>
</dbReference>
<gene>
    <name evidence="14 18" type="primary">murC</name>
    <name evidence="18" type="ORF">H7U32_01075</name>
</gene>
<feature type="domain" description="Mur ligase central" evidence="17">
    <location>
        <begin position="135"/>
        <end position="347"/>
    </location>
</feature>
<evidence type="ECO:0000256" key="1">
    <source>
        <dbReference type="ARBA" id="ARBA00004496"/>
    </source>
</evidence>
<evidence type="ECO:0000256" key="9">
    <source>
        <dbReference type="ARBA" id="ARBA00022960"/>
    </source>
</evidence>
<keyword evidence="12 14" id="KW-0961">Cell wall biogenesis/degradation</keyword>
<keyword evidence="9 14" id="KW-0133">Cell shape</keyword>
<evidence type="ECO:0000256" key="7">
    <source>
        <dbReference type="ARBA" id="ARBA00022741"/>
    </source>
</evidence>